<keyword evidence="1" id="KW-0812">Transmembrane</keyword>
<dbReference type="Proteomes" id="UP000321230">
    <property type="component" value="Unassembled WGS sequence"/>
</dbReference>
<dbReference type="OrthoDB" id="118685at2"/>
<dbReference type="RefSeq" id="WP_146793539.1">
    <property type="nucleotide sequence ID" value="NZ_BARC01000005.1"/>
</dbReference>
<feature type="transmembrane region" description="Helical" evidence="1">
    <location>
        <begin position="116"/>
        <end position="137"/>
    </location>
</feature>
<reference evidence="2 3" key="1">
    <citation type="submission" date="2019-07" db="EMBL/GenBank/DDBJ databases">
        <title>Whole genome shotgun sequence of Gluconobacter wancherniae NBRC 103581.</title>
        <authorList>
            <person name="Hosoyama A."/>
            <person name="Uohara A."/>
            <person name="Ohji S."/>
            <person name="Ichikawa N."/>
        </authorList>
    </citation>
    <scope>NUCLEOTIDE SEQUENCE [LARGE SCALE GENOMIC DNA]</scope>
    <source>
        <strain evidence="2 3">NBRC 103581</strain>
    </source>
</reference>
<comment type="caution">
    <text evidence="2">The sequence shown here is derived from an EMBL/GenBank/DDBJ whole genome shotgun (WGS) entry which is preliminary data.</text>
</comment>
<name>A0A511AWY4_9PROT</name>
<dbReference type="EMBL" id="BJUZ01000001">
    <property type="protein sequence ID" value="GEK92656.1"/>
    <property type="molecule type" value="Genomic_DNA"/>
</dbReference>
<keyword evidence="1" id="KW-0472">Membrane</keyword>
<keyword evidence="1" id="KW-1133">Transmembrane helix</keyword>
<dbReference type="AlphaFoldDB" id="A0A511AWY4"/>
<gene>
    <name evidence="2" type="ORF">GWA01_04260</name>
</gene>
<feature type="transmembrane region" description="Helical" evidence="1">
    <location>
        <begin position="202"/>
        <end position="218"/>
    </location>
</feature>
<keyword evidence="3" id="KW-1185">Reference proteome</keyword>
<feature type="transmembrane region" description="Helical" evidence="1">
    <location>
        <begin position="170"/>
        <end position="195"/>
    </location>
</feature>
<organism evidence="2 3">
    <name type="scientific">Gluconobacter wancherniae NBRC 103581</name>
    <dbReference type="NCBI Taxonomy" id="656744"/>
    <lineage>
        <taxon>Bacteria</taxon>
        <taxon>Pseudomonadati</taxon>
        <taxon>Pseudomonadota</taxon>
        <taxon>Alphaproteobacteria</taxon>
        <taxon>Acetobacterales</taxon>
        <taxon>Acetobacteraceae</taxon>
        <taxon>Gluconobacter</taxon>
    </lineage>
</organism>
<feature type="transmembrane region" description="Helical" evidence="1">
    <location>
        <begin position="274"/>
        <end position="294"/>
    </location>
</feature>
<accession>A0A511AWY4</accession>
<evidence type="ECO:0000313" key="3">
    <source>
        <dbReference type="Proteomes" id="UP000321230"/>
    </source>
</evidence>
<evidence type="ECO:0000256" key="1">
    <source>
        <dbReference type="SAM" id="Phobius"/>
    </source>
</evidence>
<sequence>MNGRSVNRNTLAWNQFIWTVRRELWGNRFLVVVPTALTLLSLLLTCMGLSKASLHSLDNMDPADVFRGATDAITHVAALSGMAVSCIYALGTFYNERKDLSILFWKSMPVSDFMSVLAKASIVLFAVPALVLVLNWISVITLSIAGRIDFGLTLAALTSSQGVTVMMSNYILYALINALWWFPVYGVLFVVSVLVRSIPAGWVLGVLAALGIAEFFLLNTSRITSTVWDRLFDSPGRGSQNRLFQGSYSRGDGLNIHQFTLQHGAPTTHHTLDLNGLLIGIVVGIVCLALTIWLRRRAEPI</sequence>
<feature type="transmembrane region" description="Helical" evidence="1">
    <location>
        <begin position="29"/>
        <end position="52"/>
    </location>
</feature>
<evidence type="ECO:0000313" key="2">
    <source>
        <dbReference type="EMBL" id="GEK92656.1"/>
    </source>
</evidence>
<proteinExistence type="predicted"/>
<protein>
    <submittedName>
        <fullName evidence="2">ABC transporter permease</fullName>
    </submittedName>
</protein>
<feature type="transmembrane region" description="Helical" evidence="1">
    <location>
        <begin position="72"/>
        <end position="95"/>
    </location>
</feature>